<dbReference type="EMBL" id="REGN01000786">
    <property type="protein sequence ID" value="RNA39124.1"/>
    <property type="molecule type" value="Genomic_DNA"/>
</dbReference>
<organism evidence="1 2">
    <name type="scientific">Brachionus plicatilis</name>
    <name type="common">Marine rotifer</name>
    <name type="synonym">Brachionus muelleri</name>
    <dbReference type="NCBI Taxonomy" id="10195"/>
    <lineage>
        <taxon>Eukaryota</taxon>
        <taxon>Metazoa</taxon>
        <taxon>Spiralia</taxon>
        <taxon>Gnathifera</taxon>
        <taxon>Rotifera</taxon>
        <taxon>Eurotatoria</taxon>
        <taxon>Monogononta</taxon>
        <taxon>Pseudotrocha</taxon>
        <taxon>Ploima</taxon>
        <taxon>Brachionidae</taxon>
        <taxon>Brachionus</taxon>
    </lineage>
</organism>
<evidence type="ECO:0000313" key="2">
    <source>
        <dbReference type="Proteomes" id="UP000276133"/>
    </source>
</evidence>
<comment type="caution">
    <text evidence="1">The sequence shown here is derived from an EMBL/GenBank/DDBJ whole genome shotgun (WGS) entry which is preliminary data.</text>
</comment>
<keyword evidence="2" id="KW-1185">Reference proteome</keyword>
<protein>
    <submittedName>
        <fullName evidence="1">Uncharacterized protein</fullName>
    </submittedName>
</protein>
<dbReference type="Proteomes" id="UP000276133">
    <property type="component" value="Unassembled WGS sequence"/>
</dbReference>
<sequence length="104" mass="12506">MPVFDKLFWTKINSTQLIRQKKYKVTSIKNKITCLNLFFNNFKLVTTLSLNSFLLLLEYHFFGRHEHVLYVLDRDFDTDLTSGFLKFCMRSQGVCKILLFDYKY</sequence>
<accession>A0A3M7STI1</accession>
<name>A0A3M7STI1_BRAPC</name>
<reference evidence="1 2" key="1">
    <citation type="journal article" date="2018" name="Sci. Rep.">
        <title>Genomic signatures of local adaptation to the degree of environmental predictability in rotifers.</title>
        <authorList>
            <person name="Franch-Gras L."/>
            <person name="Hahn C."/>
            <person name="Garcia-Roger E.M."/>
            <person name="Carmona M.J."/>
            <person name="Serra M."/>
            <person name="Gomez A."/>
        </authorList>
    </citation>
    <scope>NUCLEOTIDE SEQUENCE [LARGE SCALE GENOMIC DNA]</scope>
    <source>
        <strain evidence="1">HYR1</strain>
    </source>
</reference>
<evidence type="ECO:0000313" key="1">
    <source>
        <dbReference type="EMBL" id="RNA39124.1"/>
    </source>
</evidence>
<gene>
    <name evidence="1" type="ORF">BpHYR1_043273</name>
</gene>
<dbReference type="AlphaFoldDB" id="A0A3M7STI1"/>
<proteinExistence type="predicted"/>